<protein>
    <submittedName>
        <fullName evidence="1">Uncharacterized protein</fullName>
    </submittedName>
</protein>
<dbReference type="Proteomes" id="UP001595932">
    <property type="component" value="Unassembled WGS sequence"/>
</dbReference>
<evidence type="ECO:0000313" key="2">
    <source>
        <dbReference type="Proteomes" id="UP001595932"/>
    </source>
</evidence>
<reference evidence="2" key="1">
    <citation type="journal article" date="2019" name="Int. J. Syst. Evol. Microbiol.">
        <title>The Global Catalogue of Microorganisms (GCM) 10K type strain sequencing project: providing services to taxonomists for standard genome sequencing and annotation.</title>
        <authorList>
            <consortium name="The Broad Institute Genomics Platform"/>
            <consortium name="The Broad Institute Genome Sequencing Center for Infectious Disease"/>
            <person name="Wu L."/>
            <person name="Ma J."/>
        </authorList>
    </citation>
    <scope>NUCLEOTIDE SEQUENCE [LARGE SCALE GENOMIC DNA]</scope>
    <source>
        <strain evidence="2">CGMCC 1.12151</strain>
    </source>
</reference>
<comment type="caution">
    <text evidence="1">The sequence shown here is derived from an EMBL/GenBank/DDBJ whole genome shotgun (WGS) entry which is preliminary data.</text>
</comment>
<evidence type="ECO:0000313" key="1">
    <source>
        <dbReference type="EMBL" id="MFC4711335.1"/>
    </source>
</evidence>
<organism evidence="1 2">
    <name type="scientific">Planococcus dechangensis</name>
    <dbReference type="NCBI Taxonomy" id="1176255"/>
    <lineage>
        <taxon>Bacteria</taxon>
        <taxon>Bacillati</taxon>
        <taxon>Bacillota</taxon>
        <taxon>Bacilli</taxon>
        <taxon>Bacillales</taxon>
        <taxon>Caryophanaceae</taxon>
        <taxon>Planococcus</taxon>
    </lineage>
</organism>
<dbReference type="RefSeq" id="WP_377275746.1">
    <property type="nucleotide sequence ID" value="NZ_JBHSGL010000002.1"/>
</dbReference>
<name>A0ABV9M901_9BACL</name>
<keyword evidence="2" id="KW-1185">Reference proteome</keyword>
<sequence length="256" mass="30555">MDKKPLKTDFYIQHLYVYVSESERMALFSGLSFAHFLEAIEKPENLLLLKHPYEEASFNMHTHLDFATREEYGQLKRARSNRTGEFCWVDFRSEKQLNSLTAQEQAELLYLGHKKEPVKSPFFTSLQNEYAYLAGEEKELTKIYFRRMEKLGELIAHHFTHIIRKEANGQNFFRRRMKDLIPELPKEQFHKLRRDMSEGVLLSLADPEKTKNTIELHVRTVGEIDFMDEFWDDLDETMRRPLSGRIIYDRKLKGWK</sequence>
<gene>
    <name evidence="1" type="ORF">ACFO5U_00610</name>
</gene>
<proteinExistence type="predicted"/>
<dbReference type="EMBL" id="JBHSGL010000002">
    <property type="protein sequence ID" value="MFC4711335.1"/>
    <property type="molecule type" value="Genomic_DNA"/>
</dbReference>
<accession>A0ABV9M901</accession>